<evidence type="ECO:0000256" key="5">
    <source>
        <dbReference type="PIRSR" id="PIRSR622684-1"/>
    </source>
</evidence>
<evidence type="ECO:0000256" key="3">
    <source>
        <dbReference type="ARBA" id="ARBA00022801"/>
    </source>
</evidence>
<name>H9U0E8_MESVI</name>
<reference evidence="8" key="2">
    <citation type="journal article" date="2013" name="Plant J.">
        <title>The catalytic domain CysPc of the DEK1 calpain is functionally conserved in land plants.</title>
        <authorList>
            <person name="Liang Z."/>
            <person name="Demko V."/>
            <person name="Wilson R.C."/>
            <person name="Johnson K.A."/>
            <person name="Ahmad R."/>
            <person name="Perroud P.F."/>
            <person name="Quatrano R."/>
            <person name="Zhao S."/>
            <person name="Shalchian-Tabrizi K."/>
            <person name="Otegui M.S."/>
            <person name="Olsen O.A."/>
            <person name="Johansen W."/>
        </authorList>
    </citation>
    <scope>NUCLEOTIDE SEQUENCE</scope>
</reference>
<protein>
    <submittedName>
        <fullName evidence="8">DEK1-like protein</fullName>
    </submittedName>
</protein>
<accession>H9U0E8</accession>
<keyword evidence="3 6" id="KW-0378">Hydrolase</keyword>
<keyword evidence="2 6" id="KW-0645">Protease</keyword>
<evidence type="ECO:0000256" key="4">
    <source>
        <dbReference type="ARBA" id="ARBA00022807"/>
    </source>
</evidence>
<dbReference type="GO" id="GO:0006508">
    <property type="term" value="P:proteolysis"/>
    <property type="evidence" value="ECO:0007669"/>
    <property type="project" value="UniProtKB-KW"/>
</dbReference>
<dbReference type="GO" id="GO:0004198">
    <property type="term" value="F:calcium-dependent cysteine-type endopeptidase activity"/>
    <property type="evidence" value="ECO:0007669"/>
    <property type="project" value="InterPro"/>
</dbReference>
<dbReference type="SMART" id="SM00720">
    <property type="entry name" value="calpain_III"/>
    <property type="match status" value="1"/>
</dbReference>
<feature type="active site" evidence="5 6">
    <location>
        <position position="190"/>
    </location>
</feature>
<dbReference type="Gene3D" id="2.60.120.380">
    <property type="match status" value="1"/>
</dbReference>
<feature type="non-terminal residue" evidence="8">
    <location>
        <position position="402"/>
    </location>
</feature>
<dbReference type="SMART" id="SM00230">
    <property type="entry name" value="CysPc"/>
    <property type="match status" value="1"/>
</dbReference>
<dbReference type="PROSITE" id="PS50203">
    <property type="entry name" value="CALPAIN_CAT"/>
    <property type="match status" value="1"/>
</dbReference>
<dbReference type="InterPro" id="IPR022684">
    <property type="entry name" value="Calpain_cysteine_protease"/>
</dbReference>
<evidence type="ECO:0000313" key="8">
    <source>
        <dbReference type="EMBL" id="AFG28396.1"/>
    </source>
</evidence>
<dbReference type="PRINTS" id="PR00704">
    <property type="entry name" value="CALPAIN"/>
</dbReference>
<dbReference type="InterPro" id="IPR036213">
    <property type="entry name" value="Calpain_III_sf"/>
</dbReference>
<feature type="domain" description="Calpain catalytic" evidence="7">
    <location>
        <begin position="1"/>
        <end position="248"/>
    </location>
</feature>
<dbReference type="CDD" id="cd00044">
    <property type="entry name" value="CysPc"/>
    <property type="match status" value="1"/>
</dbReference>
<dbReference type="InterPro" id="IPR022682">
    <property type="entry name" value="Calpain_domain_III"/>
</dbReference>
<feature type="active site" evidence="5 6">
    <location>
        <position position="170"/>
    </location>
</feature>
<dbReference type="EMBL" id="JQ309843">
    <property type="protein sequence ID" value="AFG28396.1"/>
    <property type="molecule type" value="Genomic_DNA"/>
</dbReference>
<proteinExistence type="inferred from homology"/>
<dbReference type="InterPro" id="IPR000169">
    <property type="entry name" value="Pept_cys_AS"/>
</dbReference>
<dbReference type="SUPFAM" id="SSF49758">
    <property type="entry name" value="Calpain large subunit, middle domain (domain III)"/>
    <property type="match status" value="1"/>
</dbReference>
<dbReference type="InterPro" id="IPR001300">
    <property type="entry name" value="Peptidase_C2_calpain_cat"/>
</dbReference>
<dbReference type="PANTHER" id="PTHR10183:SF379">
    <property type="entry name" value="CALPAIN-5"/>
    <property type="match status" value="1"/>
</dbReference>
<dbReference type="Pfam" id="PF00648">
    <property type="entry name" value="Peptidase_C2"/>
    <property type="match status" value="1"/>
</dbReference>
<dbReference type="Pfam" id="PF01067">
    <property type="entry name" value="Calpain_III"/>
    <property type="match status" value="1"/>
</dbReference>
<reference evidence="8" key="1">
    <citation type="submission" date="2011-12" db="EMBL/GenBank/DDBJ databases">
        <title>DEK1 is structurally and functionally conserved from Charophyte algae to angiosperms as the single calpain retained in land plants.</title>
        <authorList>
            <person name="Zhe L."/>
            <person name="Demko V."/>
            <person name="Zhao S."/>
            <person name="Shalchian-Tabrizi K."/>
            <person name="Olsen O.-A."/>
            <person name="Wilson R.C."/>
            <person name="Johansen W."/>
        </authorList>
    </citation>
    <scope>NUCLEOTIDE SEQUENCE</scope>
</reference>
<evidence type="ECO:0000256" key="2">
    <source>
        <dbReference type="ARBA" id="ARBA00022670"/>
    </source>
</evidence>
<comment type="similarity">
    <text evidence="1">Belongs to the peptidase C2 family.</text>
</comment>
<organism evidence="8">
    <name type="scientific">Mesostigma viride</name>
    <name type="common">Green alga</name>
    <dbReference type="NCBI Taxonomy" id="41882"/>
    <lineage>
        <taxon>Eukaryota</taxon>
        <taxon>Viridiplantae</taxon>
        <taxon>Streptophyta</taxon>
        <taxon>Mesostigmatophyceae</taxon>
        <taxon>Mesostigmatales</taxon>
        <taxon>Mesostigmataceae</taxon>
        <taxon>Mesostigma</taxon>
    </lineage>
</organism>
<dbReference type="InterPro" id="IPR022683">
    <property type="entry name" value="Calpain_III"/>
</dbReference>
<dbReference type="Gene3D" id="3.90.70.10">
    <property type="entry name" value="Cysteine proteinases"/>
    <property type="match status" value="1"/>
</dbReference>
<feature type="active site" evidence="5 6">
    <location>
        <position position="12"/>
    </location>
</feature>
<keyword evidence="4 6" id="KW-0788">Thiol protease</keyword>
<dbReference type="AlphaFoldDB" id="H9U0E8"/>
<evidence type="ECO:0000259" key="7">
    <source>
        <dbReference type="PROSITE" id="PS50203"/>
    </source>
</evidence>
<evidence type="ECO:0000256" key="6">
    <source>
        <dbReference type="PROSITE-ProRule" id="PRU00239"/>
    </source>
</evidence>
<dbReference type="PROSITE" id="PS00139">
    <property type="entry name" value="THIOL_PROTEASE_CYS"/>
    <property type="match status" value="1"/>
</dbReference>
<evidence type="ECO:0000256" key="1">
    <source>
        <dbReference type="ARBA" id="ARBA00007623"/>
    </source>
</evidence>
<sequence length="402" mass="44815">MDNIVQGRLGDCWFLSAVAVYATKYDIRNIIITDRFNEEGVYTVRFHRQGQWVQVVVDDWIPCDKNGRPAFSHSKNDGEFWIGILEKAYAKLHGSYEALEGGLVQDALVDLTGGAGEEIDLTNPEAKLDLASGKLWKRVLRFYANGYLLAAGSPSGADSEVSEAGIVQGHAYAILQVVEVDGHQLLQLRNPWANEVSWTGPWSADSAQWTDRMVHKLRFDRNGPAGVFWMSWEDFQLHFASMYVCRIYPNNERHMIRDRWQGVSAGGCANYDTFQNNPQYLLKAKDPTLQLNVFMTLAQGVQGPVPTSRAGSLFYIGIRVVRKNGQRIRGVLYSRENMGGSSYVNMREVSCELLLPPYPPGYTIIVSTFQPGSESQFLLTVYTKAAITLEPLPDGGAQASSA</sequence>
<dbReference type="InterPro" id="IPR038765">
    <property type="entry name" value="Papain-like_cys_pep_sf"/>
</dbReference>
<dbReference type="PANTHER" id="PTHR10183">
    <property type="entry name" value="CALPAIN"/>
    <property type="match status" value="1"/>
</dbReference>
<dbReference type="SUPFAM" id="SSF54001">
    <property type="entry name" value="Cysteine proteinases"/>
    <property type="match status" value="1"/>
</dbReference>